<comment type="caution">
    <text evidence="1">The sequence shown here is derived from an EMBL/GenBank/DDBJ whole genome shotgun (WGS) entry which is preliminary data.</text>
</comment>
<keyword evidence="2" id="KW-1185">Reference proteome</keyword>
<evidence type="ECO:0000313" key="1">
    <source>
        <dbReference type="EMBL" id="CAL2101699.1"/>
    </source>
</evidence>
<accession>A0ABP1ESY6</accession>
<evidence type="ECO:0000313" key="2">
    <source>
        <dbReference type="Proteomes" id="UP001497527"/>
    </source>
</evidence>
<gene>
    <name evidence="1" type="ORF">T190423A01A_10262</name>
</gene>
<reference evidence="1 2" key="1">
    <citation type="submission" date="2024-05" db="EMBL/GenBank/DDBJ databases">
        <authorList>
            <person name="Duchaud E."/>
        </authorList>
    </citation>
    <scope>NUCLEOTIDE SEQUENCE [LARGE SCALE GENOMIC DNA]</scope>
    <source>
        <strain evidence="1">Ena-SAMPLE-TAB-13-05-2024-13:56:06:370-140308</strain>
    </source>
</reference>
<protein>
    <submittedName>
        <fullName evidence="1">Uncharacterized protein</fullName>
    </submittedName>
</protein>
<sequence>MKIIDEYVTETNLNVNKSKTTSILEFRGLLSFFISKSYSLKLVGLHKKNE</sequence>
<proteinExistence type="predicted"/>
<name>A0ABP1ESY6_9FLAO</name>
<organism evidence="1 2">
    <name type="scientific">Tenacibaculum polynesiense</name>
    <dbReference type="NCBI Taxonomy" id="3137857"/>
    <lineage>
        <taxon>Bacteria</taxon>
        <taxon>Pseudomonadati</taxon>
        <taxon>Bacteroidota</taxon>
        <taxon>Flavobacteriia</taxon>
        <taxon>Flavobacteriales</taxon>
        <taxon>Flavobacteriaceae</taxon>
        <taxon>Tenacibaculum</taxon>
    </lineage>
</organism>
<dbReference type="Proteomes" id="UP001497527">
    <property type="component" value="Unassembled WGS sequence"/>
</dbReference>
<dbReference type="EMBL" id="CAXJIO010000010">
    <property type="protein sequence ID" value="CAL2101699.1"/>
    <property type="molecule type" value="Genomic_DNA"/>
</dbReference>